<dbReference type="Pfam" id="PF08241">
    <property type="entry name" value="Methyltransf_11"/>
    <property type="match status" value="1"/>
</dbReference>
<evidence type="ECO:0000259" key="1">
    <source>
        <dbReference type="Pfam" id="PF08241"/>
    </source>
</evidence>
<sequence length="210" mass="23600">MNVEKRKLPQRSLPQGLAGRITLWFMQKEHKSVYKNMVKALDLQPEDDLLEVACGSGHFLKKYASHAHSVAGLELSEVAVKLATKKNKERIAAGTAEIVQGEASQLPWEDNRFSVATAMGSFSIFPKPVESLKEMYRVLRPRGRVAIGLEHNAEDGLDHTKYAEKYAMRVYTEDEVRAMLKEAGFSHISITYAKGFTMPKMMMARAVRSV</sequence>
<feature type="domain" description="Methyltransferase type 11" evidence="1">
    <location>
        <begin position="50"/>
        <end position="147"/>
    </location>
</feature>
<dbReference type="PANTHER" id="PTHR43861">
    <property type="entry name" value="TRANS-ACONITATE 2-METHYLTRANSFERASE-RELATED"/>
    <property type="match status" value="1"/>
</dbReference>
<dbReference type="GO" id="GO:0008757">
    <property type="term" value="F:S-adenosylmethionine-dependent methyltransferase activity"/>
    <property type="evidence" value="ECO:0007669"/>
    <property type="project" value="InterPro"/>
</dbReference>
<organism evidence="2">
    <name type="scientific">marine sediment metagenome</name>
    <dbReference type="NCBI Taxonomy" id="412755"/>
    <lineage>
        <taxon>unclassified sequences</taxon>
        <taxon>metagenomes</taxon>
        <taxon>ecological metagenomes</taxon>
    </lineage>
</organism>
<dbReference type="CDD" id="cd02440">
    <property type="entry name" value="AdoMet_MTases"/>
    <property type="match status" value="1"/>
</dbReference>
<dbReference type="InterPro" id="IPR013216">
    <property type="entry name" value="Methyltransf_11"/>
</dbReference>
<proteinExistence type="predicted"/>
<comment type="caution">
    <text evidence="2">The sequence shown here is derived from an EMBL/GenBank/DDBJ whole genome shotgun (WGS) entry which is preliminary data.</text>
</comment>
<dbReference type="EMBL" id="LAZR01012921">
    <property type="protein sequence ID" value="KKM24454.1"/>
    <property type="molecule type" value="Genomic_DNA"/>
</dbReference>
<name>A0A0F9IWM7_9ZZZZ</name>
<accession>A0A0F9IWM7</accession>
<dbReference type="AlphaFoldDB" id="A0A0F9IWM7"/>
<evidence type="ECO:0000313" key="2">
    <source>
        <dbReference type="EMBL" id="KKM24454.1"/>
    </source>
</evidence>
<dbReference type="InterPro" id="IPR029063">
    <property type="entry name" value="SAM-dependent_MTases_sf"/>
</dbReference>
<dbReference type="Gene3D" id="3.40.50.150">
    <property type="entry name" value="Vaccinia Virus protein VP39"/>
    <property type="match status" value="1"/>
</dbReference>
<reference evidence="2" key="1">
    <citation type="journal article" date="2015" name="Nature">
        <title>Complex archaea that bridge the gap between prokaryotes and eukaryotes.</title>
        <authorList>
            <person name="Spang A."/>
            <person name="Saw J.H."/>
            <person name="Jorgensen S.L."/>
            <person name="Zaremba-Niedzwiedzka K."/>
            <person name="Martijn J."/>
            <person name="Lind A.E."/>
            <person name="van Eijk R."/>
            <person name="Schleper C."/>
            <person name="Guy L."/>
            <person name="Ettema T.J."/>
        </authorList>
    </citation>
    <scope>NUCLEOTIDE SEQUENCE</scope>
</reference>
<protein>
    <recommendedName>
        <fullName evidence="1">Methyltransferase type 11 domain-containing protein</fullName>
    </recommendedName>
</protein>
<gene>
    <name evidence="2" type="ORF">LCGC14_1604950</name>
</gene>
<dbReference type="SUPFAM" id="SSF53335">
    <property type="entry name" value="S-adenosyl-L-methionine-dependent methyltransferases"/>
    <property type="match status" value="1"/>
</dbReference>